<evidence type="ECO:0000259" key="2">
    <source>
        <dbReference type="Pfam" id="PF13976"/>
    </source>
</evidence>
<accession>A0A2I0AEF9</accession>
<organism evidence="4 5">
    <name type="scientific">Apostasia shenzhenica</name>
    <dbReference type="NCBI Taxonomy" id="1088818"/>
    <lineage>
        <taxon>Eukaryota</taxon>
        <taxon>Viridiplantae</taxon>
        <taxon>Streptophyta</taxon>
        <taxon>Embryophyta</taxon>
        <taxon>Tracheophyta</taxon>
        <taxon>Spermatophyta</taxon>
        <taxon>Magnoliopsida</taxon>
        <taxon>Liliopsida</taxon>
        <taxon>Asparagales</taxon>
        <taxon>Orchidaceae</taxon>
        <taxon>Apostasioideae</taxon>
        <taxon>Apostasia</taxon>
    </lineage>
</organism>
<dbReference type="InterPro" id="IPR036397">
    <property type="entry name" value="RNaseH_sf"/>
</dbReference>
<dbReference type="Pfam" id="PF13976">
    <property type="entry name" value="gag_pre-integrs"/>
    <property type="match status" value="1"/>
</dbReference>
<dbReference type="GO" id="GO:0003676">
    <property type="term" value="F:nucleic acid binding"/>
    <property type="evidence" value="ECO:0007669"/>
    <property type="project" value="InterPro"/>
</dbReference>
<dbReference type="EMBL" id="KZ451988">
    <property type="protein sequence ID" value="PKA53923.1"/>
    <property type="molecule type" value="Genomic_DNA"/>
</dbReference>
<protein>
    <submittedName>
        <fullName evidence="4">Retrovirus-related Pol polyprotein from transposon TNT 1-94</fullName>
        <ecNumber evidence="4">3.1.13.-</ecNumber>
    </submittedName>
</protein>
<feature type="domain" description="GAG-pre-integrase" evidence="2">
    <location>
        <begin position="97"/>
        <end position="166"/>
    </location>
</feature>
<keyword evidence="4" id="KW-0378">Hydrolase</keyword>
<reference evidence="4 5" key="1">
    <citation type="journal article" date="2017" name="Nature">
        <title>The Apostasia genome and the evolution of orchids.</title>
        <authorList>
            <person name="Zhang G.Q."/>
            <person name="Liu K.W."/>
            <person name="Li Z."/>
            <person name="Lohaus R."/>
            <person name="Hsiao Y.Y."/>
            <person name="Niu S.C."/>
            <person name="Wang J.Y."/>
            <person name="Lin Y.C."/>
            <person name="Xu Q."/>
            <person name="Chen L.J."/>
            <person name="Yoshida K."/>
            <person name="Fujiwara S."/>
            <person name="Wang Z.W."/>
            <person name="Zhang Y.Q."/>
            <person name="Mitsuda N."/>
            <person name="Wang M."/>
            <person name="Liu G.H."/>
            <person name="Pecoraro L."/>
            <person name="Huang H.X."/>
            <person name="Xiao X.J."/>
            <person name="Lin M."/>
            <person name="Wu X.Y."/>
            <person name="Wu W.L."/>
            <person name="Chen Y.Y."/>
            <person name="Chang S.B."/>
            <person name="Sakamoto S."/>
            <person name="Ohme-Takagi M."/>
            <person name="Yagi M."/>
            <person name="Zeng S.J."/>
            <person name="Shen C.Y."/>
            <person name="Yeh C.M."/>
            <person name="Luo Y.B."/>
            <person name="Tsai W.C."/>
            <person name="Van de Peer Y."/>
            <person name="Liu Z.J."/>
        </authorList>
    </citation>
    <scope>NUCLEOTIDE SEQUENCE [LARGE SCALE GENOMIC DNA]</scope>
    <source>
        <strain evidence="5">cv. Shenzhen</strain>
        <tissue evidence="4">Stem</tissue>
    </source>
</reference>
<dbReference type="InterPro" id="IPR012337">
    <property type="entry name" value="RNaseH-like_sf"/>
</dbReference>
<dbReference type="SUPFAM" id="SSF53098">
    <property type="entry name" value="Ribonuclease H-like"/>
    <property type="match status" value="1"/>
</dbReference>
<evidence type="ECO:0000259" key="3">
    <source>
        <dbReference type="Pfam" id="PF22936"/>
    </source>
</evidence>
<evidence type="ECO:0000313" key="5">
    <source>
        <dbReference type="Proteomes" id="UP000236161"/>
    </source>
</evidence>
<dbReference type="InterPro" id="IPR025724">
    <property type="entry name" value="GAG-pre-integrase_dom"/>
</dbReference>
<dbReference type="Gene3D" id="3.30.420.10">
    <property type="entry name" value="Ribonuclease H-like superfamily/Ribonuclease H"/>
    <property type="match status" value="1"/>
</dbReference>
<dbReference type="EC" id="3.1.13.-" evidence="4"/>
<evidence type="ECO:0000313" key="4">
    <source>
        <dbReference type="EMBL" id="PKA53923.1"/>
    </source>
</evidence>
<dbReference type="PANTHER" id="PTHR42648:SF22">
    <property type="entry name" value="REVERSE TRANSCRIPTASE TY1_COPIA-TYPE DOMAIN-CONTAINING PROTEIN"/>
    <property type="match status" value="1"/>
</dbReference>
<keyword evidence="1" id="KW-0645">Protease</keyword>
<sequence>MTGISSIFTSYVPCSDRDKVRIADSSFTPIIGKGAIKCSSSFSLSSVLHVPSFPANLLSISSITKDLNCKVTFFLSHCVLQKLAMEEIIGVSKMCNGLYLLDNFEPCSKQTGLMQSNSSKVVAREVLLHHRRLGHLSSIALSKLFPNLSYACKKLDLSCDACEFAKLTRSTYVFSGTKSEKLFDVIHSDVWGPCSTTFLFGHKWFVTFIDCFSRTTWVYLLKHKNEVFQSFLSCLEW</sequence>
<dbReference type="InterPro" id="IPR039537">
    <property type="entry name" value="Retrotran_Ty1/copia-like"/>
</dbReference>
<dbReference type="PANTHER" id="PTHR42648">
    <property type="entry name" value="TRANSPOSASE, PUTATIVE-RELATED"/>
    <property type="match status" value="1"/>
</dbReference>
<dbReference type="AlphaFoldDB" id="A0A2I0AEF9"/>
<name>A0A2I0AEF9_9ASPA</name>
<feature type="domain" description="Retrovirus-related Pol polyprotein from transposon TNT 1-94-like beta-barrel" evidence="3">
    <location>
        <begin position="1"/>
        <end position="65"/>
    </location>
</feature>
<dbReference type="STRING" id="1088818.A0A2I0AEF9"/>
<keyword evidence="5" id="KW-1185">Reference proteome</keyword>
<proteinExistence type="predicted"/>
<gene>
    <name evidence="4" type="ORF">AXF42_Ash011403</name>
</gene>
<evidence type="ECO:0000256" key="1">
    <source>
        <dbReference type="ARBA" id="ARBA00022670"/>
    </source>
</evidence>
<dbReference type="OrthoDB" id="1938972at2759"/>
<dbReference type="Proteomes" id="UP000236161">
    <property type="component" value="Unassembled WGS sequence"/>
</dbReference>
<dbReference type="GO" id="GO:0008233">
    <property type="term" value="F:peptidase activity"/>
    <property type="evidence" value="ECO:0007669"/>
    <property type="project" value="UniProtKB-KW"/>
</dbReference>
<dbReference type="InterPro" id="IPR054722">
    <property type="entry name" value="PolX-like_BBD"/>
</dbReference>
<dbReference type="GO" id="GO:0006508">
    <property type="term" value="P:proteolysis"/>
    <property type="evidence" value="ECO:0007669"/>
    <property type="project" value="UniProtKB-KW"/>
</dbReference>
<dbReference type="Pfam" id="PF22936">
    <property type="entry name" value="Pol_BBD"/>
    <property type="match status" value="1"/>
</dbReference>